<name>A0AAD3STP8_NEPGR</name>
<sequence>MIVGFCHWASLSPSILPTRTTAAIHRHPLFTSSSAFVAAAAATTALLNDLSYETLWCLASTQLCPSLSIVVDSPLSRPAHLDRLCHIADAEGARLLVIGCRPMDEEEKSGAGGSSCG</sequence>
<comment type="caution">
    <text evidence="1">The sequence shown here is derived from an EMBL/GenBank/DDBJ whole genome shotgun (WGS) entry which is preliminary data.</text>
</comment>
<dbReference type="PANTHER" id="PTHR37807">
    <property type="entry name" value="OS07G0160300 PROTEIN"/>
    <property type="match status" value="1"/>
</dbReference>
<dbReference type="InterPro" id="IPR027417">
    <property type="entry name" value="P-loop_NTPase"/>
</dbReference>
<dbReference type="Gene3D" id="3.40.50.300">
    <property type="entry name" value="P-loop containing nucleotide triphosphate hydrolases"/>
    <property type="match status" value="1"/>
</dbReference>
<dbReference type="AlphaFoldDB" id="A0AAD3STP8"/>
<evidence type="ECO:0000313" key="2">
    <source>
        <dbReference type="Proteomes" id="UP001279734"/>
    </source>
</evidence>
<accession>A0AAD3STP8</accession>
<dbReference type="PANTHER" id="PTHR37807:SF3">
    <property type="entry name" value="OS07G0160300 PROTEIN"/>
    <property type="match status" value="1"/>
</dbReference>
<protein>
    <submittedName>
        <fullName evidence="1">Uncharacterized protein</fullName>
    </submittedName>
</protein>
<organism evidence="1 2">
    <name type="scientific">Nepenthes gracilis</name>
    <name type="common">Slender pitcher plant</name>
    <dbReference type="NCBI Taxonomy" id="150966"/>
    <lineage>
        <taxon>Eukaryota</taxon>
        <taxon>Viridiplantae</taxon>
        <taxon>Streptophyta</taxon>
        <taxon>Embryophyta</taxon>
        <taxon>Tracheophyta</taxon>
        <taxon>Spermatophyta</taxon>
        <taxon>Magnoliopsida</taxon>
        <taxon>eudicotyledons</taxon>
        <taxon>Gunneridae</taxon>
        <taxon>Pentapetalae</taxon>
        <taxon>Caryophyllales</taxon>
        <taxon>Nepenthaceae</taxon>
        <taxon>Nepenthes</taxon>
    </lineage>
</organism>
<dbReference type="Proteomes" id="UP001279734">
    <property type="component" value="Unassembled WGS sequence"/>
</dbReference>
<dbReference type="EMBL" id="BSYO01000017">
    <property type="protein sequence ID" value="GMH17408.1"/>
    <property type="molecule type" value="Genomic_DNA"/>
</dbReference>
<proteinExistence type="predicted"/>
<reference evidence="1" key="1">
    <citation type="submission" date="2023-05" db="EMBL/GenBank/DDBJ databases">
        <title>Nepenthes gracilis genome sequencing.</title>
        <authorList>
            <person name="Fukushima K."/>
        </authorList>
    </citation>
    <scope>NUCLEOTIDE SEQUENCE</scope>
    <source>
        <strain evidence="1">SING2019-196</strain>
    </source>
</reference>
<evidence type="ECO:0000313" key="1">
    <source>
        <dbReference type="EMBL" id="GMH17408.1"/>
    </source>
</evidence>
<keyword evidence="2" id="KW-1185">Reference proteome</keyword>
<gene>
    <name evidence="1" type="ORF">Nepgr_019249</name>
</gene>